<feature type="compositionally biased region" description="Polar residues" evidence="1">
    <location>
        <begin position="140"/>
        <end position="163"/>
    </location>
</feature>
<name>A0A0M3KAJ6_ANISI</name>
<accession>A0A0M3KAJ6</accession>
<organism evidence="2">
    <name type="scientific">Anisakis simplex</name>
    <name type="common">Herring worm</name>
    <dbReference type="NCBI Taxonomy" id="6269"/>
    <lineage>
        <taxon>Eukaryota</taxon>
        <taxon>Metazoa</taxon>
        <taxon>Ecdysozoa</taxon>
        <taxon>Nematoda</taxon>
        <taxon>Chromadorea</taxon>
        <taxon>Rhabditida</taxon>
        <taxon>Spirurina</taxon>
        <taxon>Ascaridomorpha</taxon>
        <taxon>Ascaridoidea</taxon>
        <taxon>Anisakidae</taxon>
        <taxon>Anisakis</taxon>
        <taxon>Anisakis simplex complex</taxon>
    </lineage>
</organism>
<dbReference type="AlphaFoldDB" id="A0A0M3KAJ6"/>
<evidence type="ECO:0000313" key="2">
    <source>
        <dbReference type="WBParaSite" id="ASIM_0001799201-mRNA-1"/>
    </source>
</evidence>
<sequence length="227" mass="25292">LICLDDLLAWQPTDNWSTDVDKIIDDKSDVTVERVSPSKKSRCSRGERKENLLHVPKPSPAPATISNSFKKELCDAYEMCAAAICSFAECRNGLECEQILQFVEEFGDVQQFVSESLLFKCKFDEAIGQLNERLERLNDNGANSSTNASEGNAHESSASNDGVQNLKDVKTRSKEKRKEREIKKEIEEPPSETSVVTSKSPSETEAIKKESEIVYLQLACANAIARN</sequence>
<feature type="compositionally biased region" description="Basic and acidic residues" evidence="1">
    <location>
        <begin position="167"/>
        <end position="187"/>
    </location>
</feature>
<protein>
    <submittedName>
        <fullName evidence="2">SCAPER_N domain-containing protein</fullName>
    </submittedName>
</protein>
<evidence type="ECO:0000256" key="1">
    <source>
        <dbReference type="SAM" id="MobiDB-lite"/>
    </source>
</evidence>
<feature type="region of interest" description="Disordered" evidence="1">
    <location>
        <begin position="138"/>
        <end position="207"/>
    </location>
</feature>
<dbReference type="WBParaSite" id="ASIM_0001799201-mRNA-1">
    <property type="protein sequence ID" value="ASIM_0001799201-mRNA-1"/>
    <property type="gene ID" value="ASIM_0001799201"/>
</dbReference>
<proteinExistence type="predicted"/>
<reference evidence="2" key="1">
    <citation type="submission" date="2017-02" db="UniProtKB">
        <authorList>
            <consortium name="WormBaseParasite"/>
        </authorList>
    </citation>
    <scope>IDENTIFICATION</scope>
</reference>